<reference evidence="3" key="2">
    <citation type="submission" date="2022-03" db="EMBL/GenBank/DDBJ databases">
        <title>Draft title - Genomic analysis of global carrot germplasm unveils the trajectory of domestication and the origin of high carotenoid orange carrot.</title>
        <authorList>
            <person name="Iorizzo M."/>
            <person name="Ellison S."/>
            <person name="Senalik D."/>
            <person name="Macko-Podgorni A."/>
            <person name="Grzebelus D."/>
            <person name="Bostan H."/>
            <person name="Rolling W."/>
            <person name="Curaba J."/>
            <person name="Simon P."/>
        </authorList>
    </citation>
    <scope>NUCLEOTIDE SEQUENCE</scope>
    <source>
        <tissue evidence="3">Leaf</tissue>
    </source>
</reference>
<reference evidence="2" key="1">
    <citation type="journal article" date="2016" name="Nat. Genet.">
        <title>A high-quality carrot genome assembly provides new insights into carotenoid accumulation and asterid genome evolution.</title>
        <authorList>
            <person name="Iorizzo M."/>
            <person name="Ellison S."/>
            <person name="Senalik D."/>
            <person name="Zeng P."/>
            <person name="Satapoomin P."/>
            <person name="Huang J."/>
            <person name="Bowman M."/>
            <person name="Iovene M."/>
            <person name="Sanseverino W."/>
            <person name="Cavagnaro P."/>
            <person name="Yildiz M."/>
            <person name="Macko-Podgorni A."/>
            <person name="Moranska E."/>
            <person name="Grzebelus E."/>
            <person name="Grzebelus D."/>
            <person name="Ashrafi H."/>
            <person name="Zheng Z."/>
            <person name="Cheng S."/>
            <person name="Spooner D."/>
            <person name="Van Deynze A."/>
            <person name="Simon P."/>
        </authorList>
    </citation>
    <scope>NUCLEOTIDE SEQUENCE [LARGE SCALE GENOMIC DNA]</scope>
    <source>
        <tissue evidence="2">Leaf</tissue>
    </source>
</reference>
<proteinExistence type="predicted"/>
<evidence type="ECO:0000313" key="4">
    <source>
        <dbReference type="Proteomes" id="UP000077755"/>
    </source>
</evidence>
<feature type="region of interest" description="Disordered" evidence="1">
    <location>
        <begin position="32"/>
        <end position="111"/>
    </location>
</feature>
<dbReference type="EMBL" id="LNRQ01000006">
    <property type="protein sequence ID" value="KZM90404.1"/>
    <property type="molecule type" value="Genomic_DNA"/>
</dbReference>
<dbReference type="EMBL" id="CP093344">
    <property type="protein sequence ID" value="WOG86403.1"/>
    <property type="molecule type" value="Genomic_DNA"/>
</dbReference>
<organism evidence="2">
    <name type="scientific">Daucus carota subsp. sativus</name>
    <name type="common">Carrot</name>
    <dbReference type="NCBI Taxonomy" id="79200"/>
    <lineage>
        <taxon>Eukaryota</taxon>
        <taxon>Viridiplantae</taxon>
        <taxon>Streptophyta</taxon>
        <taxon>Embryophyta</taxon>
        <taxon>Tracheophyta</taxon>
        <taxon>Spermatophyta</taxon>
        <taxon>Magnoliopsida</taxon>
        <taxon>eudicotyledons</taxon>
        <taxon>Gunneridae</taxon>
        <taxon>Pentapetalae</taxon>
        <taxon>asterids</taxon>
        <taxon>campanulids</taxon>
        <taxon>Apiales</taxon>
        <taxon>Apiaceae</taxon>
        <taxon>Apioideae</taxon>
        <taxon>Scandiceae</taxon>
        <taxon>Daucinae</taxon>
        <taxon>Daucus</taxon>
        <taxon>Daucus sect. Daucus</taxon>
    </lineage>
</organism>
<protein>
    <submittedName>
        <fullName evidence="2">Uncharacterized protein</fullName>
    </submittedName>
</protein>
<name>A0A164VIN7_DAUCS</name>
<evidence type="ECO:0000256" key="1">
    <source>
        <dbReference type="SAM" id="MobiDB-lite"/>
    </source>
</evidence>
<feature type="compositionally biased region" description="Polar residues" evidence="1">
    <location>
        <begin position="69"/>
        <end position="81"/>
    </location>
</feature>
<keyword evidence="4" id="KW-1185">Reference proteome</keyword>
<accession>A0A164VIN7</accession>
<dbReference type="Gramene" id="KZM90404">
    <property type="protein sequence ID" value="KZM90404"/>
    <property type="gene ID" value="DCAR_022231"/>
</dbReference>
<dbReference type="Proteomes" id="UP000077755">
    <property type="component" value="Chromosome 2"/>
</dbReference>
<sequence length="190" mass="21243">MVTEANLIKIGLLPTEVGTKVSWKKFVDGCAVGEKTKGAKRRRPESSASENDHEDEMTRPSFLRKKPAIQQQAQGAPSSSKPAHEKAAASSLTRTVPDAPEVPSDQPLKRKRIQWRDAPCLNQVARHFADIGDTHVTEEELSKWRLKPQEDKDSFILKSTSELLVHLHDREERRLVDAASTKKTEETLSG</sequence>
<gene>
    <name evidence="3" type="ORF">DCAR_0205607</name>
    <name evidence="2" type="ORF">DCAR_022231</name>
</gene>
<dbReference type="AlphaFoldDB" id="A0A164VIN7"/>
<evidence type="ECO:0000313" key="3">
    <source>
        <dbReference type="EMBL" id="WOG86403.1"/>
    </source>
</evidence>
<evidence type="ECO:0000313" key="2">
    <source>
        <dbReference type="EMBL" id="KZM90404.1"/>
    </source>
</evidence>